<dbReference type="Ensembl" id="ENSCCRT00015073986.1">
    <property type="protein sequence ID" value="ENSCCRP00015071656.1"/>
    <property type="gene ID" value="ENSCCRG00015028228.1"/>
</dbReference>
<evidence type="ECO:0000256" key="1">
    <source>
        <dbReference type="ARBA" id="ARBA00022468"/>
    </source>
</evidence>
<dbReference type="InterPro" id="IPR027107">
    <property type="entry name" value="Tuberin/Ral-act_asu"/>
</dbReference>
<evidence type="ECO:0000313" key="6">
    <source>
        <dbReference type="Proteomes" id="UP000694700"/>
    </source>
</evidence>
<dbReference type="GO" id="GO:0005634">
    <property type="term" value="C:nucleus"/>
    <property type="evidence" value="ECO:0007669"/>
    <property type="project" value="InterPro"/>
</dbReference>
<feature type="region of interest" description="Disordered" evidence="3">
    <location>
        <begin position="332"/>
        <end position="375"/>
    </location>
</feature>
<evidence type="ECO:0000256" key="2">
    <source>
        <dbReference type="ARBA" id="ARBA00022553"/>
    </source>
</evidence>
<keyword evidence="2" id="KW-0597">Phosphoprotein</keyword>
<organism evidence="5 6">
    <name type="scientific">Cyprinus carpio</name>
    <name type="common">Common carp</name>
    <dbReference type="NCBI Taxonomy" id="7962"/>
    <lineage>
        <taxon>Eukaryota</taxon>
        <taxon>Metazoa</taxon>
        <taxon>Chordata</taxon>
        <taxon>Craniata</taxon>
        <taxon>Vertebrata</taxon>
        <taxon>Euteleostomi</taxon>
        <taxon>Actinopterygii</taxon>
        <taxon>Neopterygii</taxon>
        <taxon>Teleostei</taxon>
        <taxon>Ostariophysi</taxon>
        <taxon>Cypriniformes</taxon>
        <taxon>Cyprinidae</taxon>
        <taxon>Cyprininae</taxon>
        <taxon>Cyprinus</taxon>
    </lineage>
</organism>
<dbReference type="GO" id="GO:0005737">
    <property type="term" value="C:cytoplasm"/>
    <property type="evidence" value="ECO:0007669"/>
    <property type="project" value="TreeGrafter"/>
</dbReference>
<dbReference type="GO" id="GO:0005096">
    <property type="term" value="F:GTPase activator activity"/>
    <property type="evidence" value="ECO:0007669"/>
    <property type="project" value="UniProtKB-KW"/>
</dbReference>
<evidence type="ECO:0000313" key="5">
    <source>
        <dbReference type="Ensembl" id="ENSCCRP00015071656.1"/>
    </source>
</evidence>
<dbReference type="InterPro" id="IPR046859">
    <property type="entry name" value="RGPA/RALGAPB_N"/>
</dbReference>
<feature type="compositionally biased region" description="Basic and acidic residues" evidence="3">
    <location>
        <begin position="334"/>
        <end position="344"/>
    </location>
</feature>
<name>A0A8C1WT63_CYPCA</name>
<dbReference type="FunFam" id="3.40.50.11210:FF:000001">
    <property type="entry name" value="Ral GTPase-activating protein subunit alpha-1 isoform 1"/>
    <property type="match status" value="1"/>
</dbReference>
<dbReference type="GO" id="GO:0051056">
    <property type="term" value="P:regulation of small GTPase mediated signal transduction"/>
    <property type="evidence" value="ECO:0007669"/>
    <property type="project" value="InterPro"/>
</dbReference>
<evidence type="ECO:0000256" key="3">
    <source>
        <dbReference type="SAM" id="MobiDB-lite"/>
    </source>
</evidence>
<feature type="region of interest" description="Disordered" evidence="3">
    <location>
        <begin position="692"/>
        <end position="778"/>
    </location>
</feature>
<dbReference type="SUPFAM" id="SSF111347">
    <property type="entry name" value="Rap/Ran-GAP"/>
    <property type="match status" value="1"/>
</dbReference>
<dbReference type="InterPro" id="IPR016024">
    <property type="entry name" value="ARM-type_fold"/>
</dbReference>
<dbReference type="InterPro" id="IPR000331">
    <property type="entry name" value="Rap/Ran_GAP_dom"/>
</dbReference>
<dbReference type="PANTHER" id="PTHR10063">
    <property type="entry name" value="TUBERIN"/>
    <property type="match status" value="1"/>
</dbReference>
<feature type="domain" description="Rap-GAP" evidence="4">
    <location>
        <begin position="1717"/>
        <end position="1925"/>
    </location>
</feature>
<dbReference type="Pfam" id="PF02145">
    <property type="entry name" value="Rap_GAP"/>
    <property type="match status" value="1"/>
</dbReference>
<proteinExistence type="predicted"/>
<feature type="region of interest" description="Disordered" evidence="3">
    <location>
        <begin position="794"/>
        <end position="892"/>
    </location>
</feature>
<dbReference type="PANTHER" id="PTHR10063:SF3">
    <property type="entry name" value="RAL GTPASE-ACTIVATING PROTEIN SUBUNIT ALPHA-1"/>
    <property type="match status" value="1"/>
</dbReference>
<feature type="compositionally biased region" description="Polar residues" evidence="3">
    <location>
        <begin position="752"/>
        <end position="761"/>
    </location>
</feature>
<feature type="compositionally biased region" description="Basic and acidic residues" evidence="3">
    <location>
        <begin position="445"/>
        <end position="461"/>
    </location>
</feature>
<dbReference type="Pfam" id="PF20412">
    <property type="entry name" value="RALGAPB_N"/>
    <property type="match status" value="1"/>
</dbReference>
<dbReference type="SUPFAM" id="SSF48371">
    <property type="entry name" value="ARM repeat"/>
    <property type="match status" value="1"/>
</dbReference>
<reference evidence="5" key="1">
    <citation type="submission" date="2025-08" db="UniProtKB">
        <authorList>
            <consortium name="Ensembl"/>
        </authorList>
    </citation>
    <scope>IDENTIFICATION</scope>
</reference>
<accession>A0A8C1WT63</accession>
<dbReference type="InterPro" id="IPR035974">
    <property type="entry name" value="Rap/Ran-GAP_sf"/>
</dbReference>
<dbReference type="Proteomes" id="UP000694700">
    <property type="component" value="Unplaced"/>
</dbReference>
<sequence length="1958" mass="219647">MFSKKPHGDVRKSTQKVLDPKKDVLTRLKHLRIVIENAEPAELKHLFEQNYSHIYYVFFENFVTIEVNLKQKGLYLSPTKILQLLPERIQGRWQFHSIGEHFYFCKCCCLTIRREGVRLFLLWMQALQHNALREQLWIFACLIPGFPAPQSELGPRTLDNLISPPLNLQEPQVTPEEISPLVPPQSGDKSQEDLTGYFLEALLKYMVNQAKSLEWKCKENHEKGFAFLFANFKKYYLPHIFPNFSKETSLYNPILEVPPMRPKPYYVVVKRDPETNEALYCTKENFLNARVIFIRWLVSFWLEPRSNTGTHIPGMEGENVPKNIQRAAAGLAARGEDGGPRPDGLDGGGTGEPEQSHSNTSTLTEREPSSSSLCSMDEEHLTDIEVVRRVLCSSRTNVNFITEIFRQAFLLPMCEAAAMRKVVRVYQEWISLQDKPVFMREPEEDRFTGQLDSTHEQRSDKEEEDIGLTLSVHNRNPNWCSRNSGSKSSDSEVLEYNVHAGVQATLQVFITNSSNVFLLEAANELKSLLEEQVDMCKRVLNIYRSLVMHETMNQKTWEQILLVLLRVTECVMKRPPSIMPHGKKSNTLSGRLAGAVFQTLIVAWIKGNLNVYISRELWDDLLSVLSSLTCWEELVTEWSLTMETLTKVLARNLYSLDLNELPLDKLSEQKQKKHKGKGGAHECQKITVDRSFSKGWSRDPPGQAAVMRQRSATTAGSPGIEKARSIVRQKTVDLEEPPIVQRGSRIRHCSQSEETPSSEVFSASGELEQPPLPRSSSASDIMEPFIAERVKGALPVSDSPSHSSHFTTTSDSPHSSPTPHQLTDPHQPPDSQASLEGMTRRGSSPGSLEIPKDLPELLNRQNATRPADDPGVPSEWTSPASASGSDLISSDSQSDSFNAFQYDSKFENFSFPPETCALASVDQDSLGGAGQTAEEQELSSLTTLHIDSETSSLSQHGLSADTVTITETSEFPTEDCSVMAGGTLSGWHADVATVMWRRMLGILGDVNSIKDPEIHAQVFDYLCELWQNLAKIRDNLGISLDNQSSPPPPDLIPPLRILTPWLFKATMLSERYKQGKLHAYKLICKIMKRRQDVSPNSDFLMHFYNIMHCGLLHQDQDIVNTIIKHCSPRFFSIGLPGATMLILDFIVAASRVTACSSLNAPRVEAQILLGSLVCLPNLYNELPALHPTTADILMTKFTDVKEHIIKHILTSARDEPSAPARCVALCSLGIWLCEELVHGTQHPQIKEALNVICVTLKFSNKTVALVASDILHLLINYVDELQKFPPDTPKKIVEVLIATITYLLPVTESSPHELDKRLVVSLLLCLLDWVMALPPKTLLQPVQGASDKEKTDKSILSCIYKVLHGCVYGAQSFSNPSYFPIQLSDLSSPDYDPFLLLENLKEPEPLHSPDSERSSKLQPVTEVRSRIQQGLISIAARTVISHLVNHLGHYPMSGGPATLTSQVCENQDNPYSESADLTPELFDAPNLQFFVLNGTTLLSYLQIRAEDGLPGGGMSAGLTTTSACVRVIVRDISGKHSWDSAVLYGPPHCITPSQTLHLYSSSNQEEDEEEEAGLELMAPQAKRRCREVIPSWDSLQDGEDSLDEMLQYLGYSSPECLQRTGALLNIPAPPPTCVSEKQENDVINAILKQCTEERDFTLHRGNDLNMRAVVQQEPSPQRPQSAFYYCKLLLNILGINSWEKRNSFHLLKKNEKLLRELKNLDSRQCRETHKIAVFYVAEGQEDKHSILSNTAGSQAYEDFVSGLGWEVNLTSHCGFMGGLQRNKSTGLTMPYFATSTVEVMFHVSTRMPPDSDDSLTKKLRHLGNDEVHIIWSEHSRDYRRGIIPTEFGDVLIIIYPMKNHMYSIQIIKKPEVPFFGPLFDGAIVDGNILPTVVRATAINASRALKSLIPLYQNFYEERARYLETIVQHHLEPTTFEDYAARVFCPAPFHHLPSEAGGH</sequence>
<keyword evidence="1" id="KW-0343">GTPase activation</keyword>
<feature type="compositionally biased region" description="Low complexity" evidence="3">
    <location>
        <begin position="797"/>
        <end position="820"/>
    </location>
</feature>
<dbReference type="Gene3D" id="3.40.50.11210">
    <property type="entry name" value="Rap/Ran-GAP"/>
    <property type="match status" value="1"/>
</dbReference>
<dbReference type="PROSITE" id="PS50085">
    <property type="entry name" value="RAPGAP"/>
    <property type="match status" value="1"/>
</dbReference>
<feature type="region of interest" description="Disordered" evidence="3">
    <location>
        <begin position="445"/>
        <end position="464"/>
    </location>
</feature>
<feature type="compositionally biased region" description="Low complexity" evidence="3">
    <location>
        <begin position="878"/>
        <end position="892"/>
    </location>
</feature>
<protein>
    <submittedName>
        <fullName evidence="5">Ral GTPase activating protein, alpha subunit 1 (catalytic)</fullName>
    </submittedName>
</protein>
<evidence type="ECO:0000259" key="4">
    <source>
        <dbReference type="PROSITE" id="PS50085"/>
    </source>
</evidence>
<feature type="compositionally biased region" description="Polar residues" evidence="3">
    <location>
        <begin position="356"/>
        <end position="374"/>
    </location>
</feature>